<accession>A0ABU3E3V3</accession>
<evidence type="ECO:0000313" key="1">
    <source>
        <dbReference type="EMBL" id="MDT0690678.1"/>
    </source>
</evidence>
<gene>
    <name evidence="1" type="ORF">RM549_12840</name>
</gene>
<dbReference type="Gene3D" id="3.40.50.1240">
    <property type="entry name" value="Phosphoglycerate mutase-like"/>
    <property type="match status" value="1"/>
</dbReference>
<dbReference type="InterPro" id="IPR029033">
    <property type="entry name" value="His_PPase_superfam"/>
</dbReference>
<dbReference type="Proteomes" id="UP001261624">
    <property type="component" value="Unassembled WGS sequence"/>
</dbReference>
<organism evidence="1 2">
    <name type="scientific">Autumnicola patrickiae</name>
    <dbReference type="NCBI Taxonomy" id="3075591"/>
    <lineage>
        <taxon>Bacteria</taxon>
        <taxon>Pseudomonadati</taxon>
        <taxon>Bacteroidota</taxon>
        <taxon>Flavobacteriia</taxon>
        <taxon>Flavobacteriales</taxon>
        <taxon>Flavobacteriaceae</taxon>
        <taxon>Autumnicola</taxon>
    </lineage>
</organism>
<evidence type="ECO:0000313" key="2">
    <source>
        <dbReference type="Proteomes" id="UP001261624"/>
    </source>
</evidence>
<dbReference type="PANTHER" id="PTHR47623:SF1">
    <property type="entry name" value="OS09G0287300 PROTEIN"/>
    <property type="match status" value="1"/>
</dbReference>
<keyword evidence="2" id="KW-1185">Reference proteome</keyword>
<sequence>MKRLILVRHGKSSWKQDLPDHERPLKKRGYRDGNKVSKTFKEFYSPPVKVWSSPAVRALETAKMFKDTLEISDENFLVRQDLYTFDAKELMEIIKSCPDTVDKLMVFGHNPAMTNTVNTLGDKNLENLPTTGLCVIDFENHEWKNIKDGKTIITLIPKNLR</sequence>
<dbReference type="CDD" id="cd07040">
    <property type="entry name" value="HP"/>
    <property type="match status" value="1"/>
</dbReference>
<dbReference type="SUPFAM" id="SSF53254">
    <property type="entry name" value="Phosphoglycerate mutase-like"/>
    <property type="match status" value="1"/>
</dbReference>
<protein>
    <submittedName>
        <fullName evidence="1">Histidine phosphatase family protein</fullName>
    </submittedName>
</protein>
<proteinExistence type="predicted"/>
<dbReference type="InterPro" id="IPR013078">
    <property type="entry name" value="His_Pase_superF_clade-1"/>
</dbReference>
<dbReference type="PANTHER" id="PTHR47623">
    <property type="entry name" value="OS09G0287300 PROTEIN"/>
    <property type="match status" value="1"/>
</dbReference>
<dbReference type="Pfam" id="PF00300">
    <property type="entry name" value="His_Phos_1"/>
    <property type="match status" value="1"/>
</dbReference>
<name>A0ABU3E3V3_9FLAO</name>
<comment type="caution">
    <text evidence="1">The sequence shown here is derived from an EMBL/GenBank/DDBJ whole genome shotgun (WGS) entry which is preliminary data.</text>
</comment>
<dbReference type="EMBL" id="JAVRHM010000014">
    <property type="protein sequence ID" value="MDT0690678.1"/>
    <property type="molecule type" value="Genomic_DNA"/>
</dbReference>
<dbReference type="SMART" id="SM00855">
    <property type="entry name" value="PGAM"/>
    <property type="match status" value="1"/>
</dbReference>
<dbReference type="RefSeq" id="WP_311685457.1">
    <property type="nucleotide sequence ID" value="NZ_JAVRHM010000014.1"/>
</dbReference>
<reference evidence="1 2" key="1">
    <citation type="submission" date="2023-09" db="EMBL/GenBank/DDBJ databases">
        <authorList>
            <person name="Rey-Velasco X."/>
        </authorList>
    </citation>
    <scope>NUCLEOTIDE SEQUENCE [LARGE SCALE GENOMIC DNA]</scope>
    <source>
        <strain evidence="1 2">F188</strain>
    </source>
</reference>